<evidence type="ECO:0000256" key="1">
    <source>
        <dbReference type="ARBA" id="ARBA00004141"/>
    </source>
</evidence>
<feature type="transmembrane region" description="Helical" evidence="11">
    <location>
        <begin position="40"/>
        <end position="65"/>
    </location>
</feature>
<comment type="similarity">
    <text evidence="2">Belongs to the G-protein coupled receptor 1 family.</text>
</comment>
<dbReference type="PANTHER" id="PTHR24240">
    <property type="entry name" value="OPSIN"/>
    <property type="match status" value="1"/>
</dbReference>
<dbReference type="GO" id="GO:0016020">
    <property type="term" value="C:membrane"/>
    <property type="evidence" value="ECO:0007669"/>
    <property type="project" value="UniProtKB-SubCell"/>
</dbReference>
<feature type="domain" description="G-protein coupled receptors family 1 profile" evidence="12">
    <location>
        <begin position="1"/>
        <end position="96"/>
    </location>
</feature>
<evidence type="ECO:0000256" key="3">
    <source>
        <dbReference type="ARBA" id="ARBA00022692"/>
    </source>
</evidence>
<evidence type="ECO:0000256" key="2">
    <source>
        <dbReference type="ARBA" id="ARBA00010663"/>
    </source>
</evidence>
<keyword evidence="10" id="KW-0716">Sensory transduction</keyword>
<evidence type="ECO:0000256" key="6">
    <source>
        <dbReference type="ARBA" id="ARBA00023136"/>
    </source>
</evidence>
<dbReference type="OrthoDB" id="2101615at2759"/>
<keyword evidence="3 11" id="KW-0812">Transmembrane</keyword>
<dbReference type="Gene3D" id="1.20.1070.10">
    <property type="entry name" value="Rhodopsin 7-helix transmembrane proteins"/>
    <property type="match status" value="1"/>
</dbReference>
<dbReference type="EMBL" id="CAACVG010012734">
    <property type="protein sequence ID" value="VEN60747.1"/>
    <property type="molecule type" value="Genomic_DNA"/>
</dbReference>
<keyword evidence="14" id="KW-1185">Reference proteome</keyword>
<gene>
    <name evidence="13" type="ORF">CALMAC_LOCUS18340</name>
</gene>
<dbReference type="InterPro" id="IPR000276">
    <property type="entry name" value="GPCR_Rhodpsn"/>
</dbReference>
<proteinExistence type="inferred from homology"/>
<evidence type="ECO:0000256" key="9">
    <source>
        <dbReference type="ARBA" id="ARBA00023224"/>
    </source>
</evidence>
<keyword evidence="4 11" id="KW-1133">Transmembrane helix</keyword>
<feature type="non-terminal residue" evidence="13">
    <location>
        <position position="102"/>
    </location>
</feature>
<evidence type="ECO:0000256" key="4">
    <source>
        <dbReference type="ARBA" id="ARBA00022989"/>
    </source>
</evidence>
<reference evidence="13 14" key="1">
    <citation type="submission" date="2019-01" db="EMBL/GenBank/DDBJ databases">
        <authorList>
            <person name="Sayadi A."/>
        </authorList>
    </citation>
    <scope>NUCLEOTIDE SEQUENCE [LARGE SCALE GENOMIC DNA]</scope>
</reference>
<keyword evidence="10" id="KW-0844">Vision</keyword>
<evidence type="ECO:0000313" key="14">
    <source>
        <dbReference type="Proteomes" id="UP000410492"/>
    </source>
</evidence>
<dbReference type="GO" id="GO:0007601">
    <property type="term" value="P:visual perception"/>
    <property type="evidence" value="ECO:0007669"/>
    <property type="project" value="UniProtKB-KW"/>
</dbReference>
<dbReference type="PRINTS" id="PR00237">
    <property type="entry name" value="GPCRRHODOPSN"/>
</dbReference>
<organism evidence="13 14">
    <name type="scientific">Callosobruchus maculatus</name>
    <name type="common">Southern cowpea weevil</name>
    <name type="synonym">Pulse bruchid</name>
    <dbReference type="NCBI Taxonomy" id="64391"/>
    <lineage>
        <taxon>Eukaryota</taxon>
        <taxon>Metazoa</taxon>
        <taxon>Ecdysozoa</taxon>
        <taxon>Arthropoda</taxon>
        <taxon>Hexapoda</taxon>
        <taxon>Insecta</taxon>
        <taxon>Pterygota</taxon>
        <taxon>Neoptera</taxon>
        <taxon>Endopterygota</taxon>
        <taxon>Coleoptera</taxon>
        <taxon>Polyphaga</taxon>
        <taxon>Cucujiformia</taxon>
        <taxon>Chrysomeloidea</taxon>
        <taxon>Chrysomelidae</taxon>
        <taxon>Bruchinae</taxon>
        <taxon>Bruchini</taxon>
        <taxon>Callosobruchus</taxon>
    </lineage>
</organism>
<evidence type="ECO:0000256" key="7">
    <source>
        <dbReference type="ARBA" id="ARBA00023170"/>
    </source>
</evidence>
<keyword evidence="8" id="KW-0325">Glycoprotein</keyword>
<dbReference type="Proteomes" id="UP000410492">
    <property type="component" value="Unassembled WGS sequence"/>
</dbReference>
<name>A0A653DLP5_CALMS</name>
<dbReference type="SUPFAM" id="SSF81321">
    <property type="entry name" value="Family A G protein-coupled receptor-like"/>
    <property type="match status" value="1"/>
</dbReference>
<dbReference type="GO" id="GO:0004930">
    <property type="term" value="F:G protein-coupled receptor activity"/>
    <property type="evidence" value="ECO:0007669"/>
    <property type="project" value="UniProtKB-KW"/>
</dbReference>
<dbReference type="InterPro" id="IPR050125">
    <property type="entry name" value="GPCR_opsins"/>
</dbReference>
<dbReference type="PROSITE" id="PS50262">
    <property type="entry name" value="G_PROTEIN_RECEP_F1_2"/>
    <property type="match status" value="1"/>
</dbReference>
<evidence type="ECO:0000256" key="8">
    <source>
        <dbReference type="ARBA" id="ARBA00023180"/>
    </source>
</evidence>
<sequence length="102" mass="11222">MSYIMYLFAFGLILPLVVIIHSYAHIIYTMKKTTRAEGRVAYMILLMIVAFLLAWLPYAVCALLVQFGDASMVSPSAGVVPALLAKSSICYNPVIYVGLNSQ</sequence>
<evidence type="ECO:0000313" key="13">
    <source>
        <dbReference type="EMBL" id="VEN60747.1"/>
    </source>
</evidence>
<accession>A0A653DLP5</accession>
<dbReference type="InterPro" id="IPR017452">
    <property type="entry name" value="GPCR_Rhodpsn_7TM"/>
</dbReference>
<keyword evidence="5" id="KW-0297">G-protein coupled receptor</keyword>
<keyword evidence="7" id="KW-0675">Receptor</keyword>
<keyword evidence="9" id="KW-0807">Transducer</keyword>
<dbReference type="Pfam" id="PF00001">
    <property type="entry name" value="7tm_1"/>
    <property type="match status" value="1"/>
</dbReference>
<dbReference type="AlphaFoldDB" id="A0A653DLP5"/>
<keyword evidence="6 11" id="KW-0472">Membrane</keyword>
<protein>
    <recommendedName>
        <fullName evidence="12">G-protein coupled receptors family 1 profile domain-containing protein</fullName>
    </recommendedName>
</protein>
<comment type="subcellular location">
    <subcellularLocation>
        <location evidence="1">Membrane</location>
        <topology evidence="1">Multi-pass membrane protein</topology>
    </subcellularLocation>
</comment>
<evidence type="ECO:0000259" key="12">
    <source>
        <dbReference type="PROSITE" id="PS50262"/>
    </source>
</evidence>
<evidence type="ECO:0000256" key="11">
    <source>
        <dbReference type="SAM" id="Phobius"/>
    </source>
</evidence>
<evidence type="ECO:0000256" key="10">
    <source>
        <dbReference type="ARBA" id="ARBA00023305"/>
    </source>
</evidence>
<feature type="transmembrane region" description="Helical" evidence="11">
    <location>
        <begin position="6"/>
        <end position="28"/>
    </location>
</feature>
<evidence type="ECO:0000256" key="5">
    <source>
        <dbReference type="ARBA" id="ARBA00023040"/>
    </source>
</evidence>